<sequence>MQGRGTAACTVTAPGPQPVLRILNQGAPAIPPLAPPSPRSPTATDPCANRQQFTLREDGGISKFCRRIAVCASYRAMSRSRGAARDSFSG</sequence>
<dbReference type="Proteomes" id="UP000824782">
    <property type="component" value="Unassembled WGS sequence"/>
</dbReference>
<accession>A0AAV6YHA1</accession>
<name>A0AAV6YHA1_ENGPU</name>
<protein>
    <submittedName>
        <fullName evidence="1">Uncharacterized protein</fullName>
    </submittedName>
</protein>
<gene>
    <name evidence="1" type="ORF">GDO81_028409</name>
</gene>
<dbReference type="EMBL" id="WNYA01065236">
    <property type="protein sequence ID" value="KAG8535503.1"/>
    <property type="molecule type" value="Genomic_DNA"/>
</dbReference>
<comment type="caution">
    <text evidence="1">The sequence shown here is derived from an EMBL/GenBank/DDBJ whole genome shotgun (WGS) entry which is preliminary data.</text>
</comment>
<evidence type="ECO:0000313" key="2">
    <source>
        <dbReference type="Proteomes" id="UP000824782"/>
    </source>
</evidence>
<reference evidence="1" key="1">
    <citation type="thesis" date="2020" institute="ProQuest LLC" country="789 East Eisenhower Parkway, Ann Arbor, MI, USA">
        <title>Comparative Genomics and Chromosome Evolution.</title>
        <authorList>
            <person name="Mudd A.B."/>
        </authorList>
    </citation>
    <scope>NUCLEOTIDE SEQUENCE</scope>
    <source>
        <strain evidence="1">237g6f4</strain>
        <tissue evidence="1">Blood</tissue>
    </source>
</reference>
<evidence type="ECO:0000313" key="1">
    <source>
        <dbReference type="EMBL" id="KAG8535503.1"/>
    </source>
</evidence>
<proteinExistence type="predicted"/>
<dbReference type="AlphaFoldDB" id="A0AAV6YHA1"/>
<keyword evidence="2" id="KW-1185">Reference proteome</keyword>
<organism evidence="1 2">
    <name type="scientific">Engystomops pustulosus</name>
    <name type="common">Tungara frog</name>
    <name type="synonym">Physalaemus pustulosus</name>
    <dbReference type="NCBI Taxonomy" id="76066"/>
    <lineage>
        <taxon>Eukaryota</taxon>
        <taxon>Metazoa</taxon>
        <taxon>Chordata</taxon>
        <taxon>Craniata</taxon>
        <taxon>Vertebrata</taxon>
        <taxon>Euteleostomi</taxon>
        <taxon>Amphibia</taxon>
        <taxon>Batrachia</taxon>
        <taxon>Anura</taxon>
        <taxon>Neobatrachia</taxon>
        <taxon>Hyloidea</taxon>
        <taxon>Leptodactylidae</taxon>
        <taxon>Leiuperinae</taxon>
        <taxon>Engystomops</taxon>
    </lineage>
</organism>